<gene>
    <name evidence="1" type="ORF">PGH07_01510</name>
</gene>
<proteinExistence type="predicted"/>
<evidence type="ECO:0000313" key="2">
    <source>
        <dbReference type="Proteomes" id="UP001169069"/>
    </source>
</evidence>
<dbReference type="Proteomes" id="UP001169069">
    <property type="component" value="Unassembled WGS sequence"/>
</dbReference>
<accession>A0ABT7QVJ3</accession>
<dbReference type="SUPFAM" id="SSF53067">
    <property type="entry name" value="Actin-like ATPase domain"/>
    <property type="match status" value="1"/>
</dbReference>
<sequence length="177" mass="20872">MSSINEQLKSLFMSIESIHPNTVFMQIRENESVFCFKKNDVTFVTIPVGFELISSRYFKHTPPSYDDIEYAINYIEDEIEKVVPLIPMNGHHLVTNTSFIREIAHLCCIEYKHEMSLPRNDLEYLFGQYAEIAMGRPPRLHETDISQRFYAQLLIIREFLHHLKYEQITVIDQVTLN</sequence>
<reference evidence="1" key="1">
    <citation type="submission" date="2023-01" db="EMBL/GenBank/DDBJ databases">
        <title>Sulfurovum sp. zt1-1 genome assembly.</title>
        <authorList>
            <person name="Wang J."/>
        </authorList>
    </citation>
    <scope>NUCLEOTIDE SEQUENCE</scope>
    <source>
        <strain evidence="1">Zt1-1</strain>
    </source>
</reference>
<evidence type="ECO:0008006" key="3">
    <source>
        <dbReference type="Google" id="ProtNLM"/>
    </source>
</evidence>
<dbReference type="Gene3D" id="3.30.420.150">
    <property type="entry name" value="Exopolyphosphatase. Domain 2"/>
    <property type="match status" value="1"/>
</dbReference>
<dbReference type="RefSeq" id="WP_289412126.1">
    <property type="nucleotide sequence ID" value="NZ_JAQIBD010000001.1"/>
</dbReference>
<keyword evidence="2" id="KW-1185">Reference proteome</keyword>
<dbReference type="InterPro" id="IPR043129">
    <property type="entry name" value="ATPase_NBD"/>
</dbReference>
<organism evidence="1 2">
    <name type="scientific">Sulfurovum zhangzhouensis</name>
    <dbReference type="NCBI Taxonomy" id="3019067"/>
    <lineage>
        <taxon>Bacteria</taxon>
        <taxon>Pseudomonadati</taxon>
        <taxon>Campylobacterota</taxon>
        <taxon>Epsilonproteobacteria</taxon>
        <taxon>Campylobacterales</taxon>
        <taxon>Sulfurovaceae</taxon>
        <taxon>Sulfurovum</taxon>
    </lineage>
</organism>
<evidence type="ECO:0000313" key="1">
    <source>
        <dbReference type="EMBL" id="MDM5270850.1"/>
    </source>
</evidence>
<name>A0ABT7QVJ3_9BACT</name>
<dbReference type="EMBL" id="JAQIBD010000001">
    <property type="protein sequence ID" value="MDM5270850.1"/>
    <property type="molecule type" value="Genomic_DNA"/>
</dbReference>
<comment type="caution">
    <text evidence="1">The sequence shown here is derived from an EMBL/GenBank/DDBJ whole genome shotgun (WGS) entry which is preliminary data.</text>
</comment>
<protein>
    <recommendedName>
        <fullName evidence="3">AraC family transcriptional regulator</fullName>
    </recommendedName>
</protein>